<dbReference type="EMBL" id="JAODIR010000001">
    <property type="protein sequence ID" value="MDD2167100.1"/>
    <property type="molecule type" value="Genomic_DNA"/>
</dbReference>
<organism evidence="1 2">
    <name type="scientific">Glaesserella parasuis</name>
    <name type="common">Haemophilus parasuis</name>
    <dbReference type="NCBI Taxonomy" id="738"/>
    <lineage>
        <taxon>Bacteria</taxon>
        <taxon>Pseudomonadati</taxon>
        <taxon>Pseudomonadota</taxon>
        <taxon>Gammaproteobacteria</taxon>
        <taxon>Pasteurellales</taxon>
        <taxon>Pasteurellaceae</taxon>
        <taxon>Glaesserella</taxon>
    </lineage>
</organism>
<gene>
    <name evidence="1" type="ORF">N5925_00455</name>
</gene>
<dbReference type="AlphaFoldDB" id="A0A6M8SZ65"/>
<comment type="caution">
    <text evidence="1">The sequence shown here is derived from an EMBL/GenBank/DDBJ whole genome shotgun (WGS) entry which is preliminary data.</text>
</comment>
<proteinExistence type="predicted"/>
<dbReference type="Proteomes" id="UP001148834">
    <property type="component" value="Unassembled WGS sequence"/>
</dbReference>
<dbReference type="RefSeq" id="WP_075606057.1">
    <property type="nucleotide sequence ID" value="NZ_CP054198.1"/>
</dbReference>
<evidence type="ECO:0000313" key="2">
    <source>
        <dbReference type="Proteomes" id="UP001148834"/>
    </source>
</evidence>
<dbReference type="Pfam" id="PF10554">
    <property type="entry name" value="Phage_ASH"/>
    <property type="match status" value="1"/>
</dbReference>
<dbReference type="InterPro" id="IPR018880">
    <property type="entry name" value="Phage_P4_Ash"/>
</dbReference>
<accession>A0A6M8SZ65</accession>
<reference evidence="1" key="1">
    <citation type="submission" date="2022-09" db="EMBL/GenBank/DDBJ databases">
        <title>Molecular characterization of Glaesserella parasuis strains circulating in commercial swine farms using whole-genome sequencing.</title>
        <authorList>
            <person name="Mugabi R."/>
            <person name="Clavijo M."/>
            <person name="Li G."/>
        </authorList>
    </citation>
    <scope>NUCLEOTIDE SEQUENCE</scope>
    <source>
        <strain evidence="1">0435-53</strain>
    </source>
</reference>
<protein>
    <submittedName>
        <fullName evidence="1">Ash family protein</fullName>
    </submittedName>
</protein>
<evidence type="ECO:0000313" key="1">
    <source>
        <dbReference type="EMBL" id="MDD2167100.1"/>
    </source>
</evidence>
<sequence>MLHFILKMAYSVRAFAKSEAERQNSNRYTANNSTPLTRAFFIRCTRTPKENALSVLLSMVACSGKGFALCCVPCIAVSDPVARYRPITVRSEAIAPINFYTELSAMKRFAFTYVCVLRNTDTYTTQTVRLIANSETEARLQLPADYRLELDRPIAKIRLNPTACDQTKGGVYA</sequence>
<name>A0A6M8SZ65_GLAPU</name>